<dbReference type="EMBL" id="CP058627">
    <property type="protein sequence ID" value="QLG87438.1"/>
    <property type="molecule type" value="Genomic_DNA"/>
</dbReference>
<dbReference type="InterPro" id="IPR039426">
    <property type="entry name" value="TonB-dep_rcpt-like"/>
</dbReference>
<dbReference type="InterPro" id="IPR036942">
    <property type="entry name" value="Beta-barrel_TonB_sf"/>
</dbReference>
<dbReference type="Proteomes" id="UP000509597">
    <property type="component" value="Chromosome"/>
</dbReference>
<keyword evidence="7" id="KW-0406">Ion transport</keyword>
<feature type="domain" description="TonB-dependent receptor plug" evidence="16">
    <location>
        <begin position="41"/>
        <end position="147"/>
    </location>
</feature>
<dbReference type="GO" id="GO:0015889">
    <property type="term" value="P:cobalamin transport"/>
    <property type="evidence" value="ECO:0007669"/>
    <property type="project" value="TreeGrafter"/>
</dbReference>
<comment type="similarity">
    <text evidence="2 12 13">Belongs to the TonB-dependent receptor family.</text>
</comment>
<dbReference type="RefSeq" id="WP_179357521.1">
    <property type="nucleotide sequence ID" value="NZ_CP058627.1"/>
</dbReference>
<dbReference type="PANTHER" id="PTHR30069">
    <property type="entry name" value="TONB-DEPENDENT OUTER MEMBRANE RECEPTOR"/>
    <property type="match status" value="1"/>
</dbReference>
<evidence type="ECO:0000256" key="2">
    <source>
        <dbReference type="ARBA" id="ARBA00009810"/>
    </source>
</evidence>
<dbReference type="GO" id="GO:0006811">
    <property type="term" value="P:monoatomic ion transport"/>
    <property type="evidence" value="ECO:0007669"/>
    <property type="project" value="UniProtKB-KW"/>
</dbReference>
<comment type="subcellular location">
    <subcellularLocation>
        <location evidence="1 12">Cell outer membrane</location>
        <topology evidence="1 12">Multi-pass membrane protein</topology>
    </subcellularLocation>
</comment>
<keyword evidence="18" id="KW-1185">Reference proteome</keyword>
<evidence type="ECO:0000256" key="9">
    <source>
        <dbReference type="ARBA" id="ARBA00023136"/>
    </source>
</evidence>
<dbReference type="Gene3D" id="2.170.130.10">
    <property type="entry name" value="TonB-dependent receptor, plug domain"/>
    <property type="match status" value="1"/>
</dbReference>
<evidence type="ECO:0000259" key="16">
    <source>
        <dbReference type="Pfam" id="PF07715"/>
    </source>
</evidence>
<feature type="signal peptide" evidence="14">
    <location>
        <begin position="1"/>
        <end position="22"/>
    </location>
</feature>
<proteinExistence type="inferred from homology"/>
<dbReference type="InterPro" id="IPR000531">
    <property type="entry name" value="Beta-barrel_TonB"/>
</dbReference>
<dbReference type="Pfam" id="PF00593">
    <property type="entry name" value="TonB_dep_Rec_b-barrel"/>
    <property type="match status" value="1"/>
</dbReference>
<dbReference type="Gene3D" id="2.40.170.20">
    <property type="entry name" value="TonB-dependent receptor, beta-barrel domain"/>
    <property type="match status" value="1"/>
</dbReference>
<feature type="domain" description="TonB-dependent receptor-like beta-barrel" evidence="15">
    <location>
        <begin position="185"/>
        <end position="586"/>
    </location>
</feature>
<keyword evidence="5 12" id="KW-0812">Transmembrane</keyword>
<dbReference type="PANTHER" id="PTHR30069:SF53">
    <property type="entry name" value="COLICIN I RECEPTOR-RELATED"/>
    <property type="match status" value="1"/>
</dbReference>
<evidence type="ECO:0000256" key="10">
    <source>
        <dbReference type="ARBA" id="ARBA00023170"/>
    </source>
</evidence>
<evidence type="ECO:0000313" key="17">
    <source>
        <dbReference type="EMBL" id="QLG87438.1"/>
    </source>
</evidence>
<organism evidence="17 18">
    <name type="scientific">Chitinibacter bivalviorum</name>
    <dbReference type="NCBI Taxonomy" id="2739434"/>
    <lineage>
        <taxon>Bacteria</taxon>
        <taxon>Pseudomonadati</taxon>
        <taxon>Pseudomonadota</taxon>
        <taxon>Betaproteobacteria</taxon>
        <taxon>Neisseriales</taxon>
        <taxon>Chitinibacteraceae</taxon>
        <taxon>Chitinibacter</taxon>
    </lineage>
</organism>
<evidence type="ECO:0000256" key="13">
    <source>
        <dbReference type="RuleBase" id="RU003357"/>
    </source>
</evidence>
<evidence type="ECO:0000256" key="12">
    <source>
        <dbReference type="PROSITE-ProRule" id="PRU01360"/>
    </source>
</evidence>
<accession>A0A7H9BGV2</accession>
<dbReference type="GO" id="GO:0009279">
    <property type="term" value="C:cell outer membrane"/>
    <property type="evidence" value="ECO:0007669"/>
    <property type="project" value="UniProtKB-SubCell"/>
</dbReference>
<dbReference type="KEGG" id="chiz:HQ393_03765"/>
<keyword evidence="4 12" id="KW-1134">Transmembrane beta strand</keyword>
<dbReference type="CDD" id="cd01347">
    <property type="entry name" value="ligand_gated_channel"/>
    <property type="match status" value="1"/>
</dbReference>
<dbReference type="SUPFAM" id="SSF56935">
    <property type="entry name" value="Porins"/>
    <property type="match status" value="1"/>
</dbReference>
<keyword evidence="9 12" id="KW-0472">Membrane</keyword>
<gene>
    <name evidence="17" type="ORF">HQ393_03765</name>
</gene>
<sequence length="613" mass="65850">MNTRFSKLYLVVLSTLAATAHAEVTQLDEVVVTAARIAQPAREVVGDVTVIDAAELENQNNTTLPELLARQPGIQVASNGGAGKSGAIYIRGANAQQTVVLIDGVRYGSATTGQAALQHLPLEQIDRIEILRGTAASLYGADAIGGVIQIFTKQGGKGFQPSAKLGYGTENSWDMSANVSGGNEQTHYALGVAYSQTDGISALAVPKYQKYSSDKDGYKNLSVSASASHSFNERNEIGGSVLIAQVKNQYDNAYATNTYNYRDEGSNGSGTIWSKNQLTDIWASKLQAGLSVDNSFNYAPATSYSPEKSQFKTQQSQFAWQNDIKAGPGVLTLAAETLLQAVSGTTQYDVDSRRINSVWGGYLAHLGDVTLQANLRNDDNSQFGNDTNGTIGASWAFANAWQVGASYATGFQAPTFNELYYPGYGNPDLKPAQSKNAEAFLRYAQKTLQASATIYRNRVTDLLQYDAAKGGTANIGKANLQGLTLTADWQINGVSLGGSYDYLDATDDSSTANNGKQLARRAKNAGFAYAAYGQANWTVRVEMQAQGQRFDDAANKKSLAGYALTNLAATWQVAKDWGLELRINNVFDQEYELAKDYGTLGANGMLTVKWAQK</sequence>
<protein>
    <submittedName>
        <fullName evidence="17">TonB-dependent receptor</fullName>
    </submittedName>
</protein>
<keyword evidence="11 12" id="KW-0998">Cell outer membrane</keyword>
<dbReference type="InterPro" id="IPR037066">
    <property type="entry name" value="Plug_dom_sf"/>
</dbReference>
<name>A0A7H9BGV2_9NEIS</name>
<feature type="chain" id="PRO_5028958303" evidence="14">
    <location>
        <begin position="23"/>
        <end position="613"/>
    </location>
</feature>
<dbReference type="PROSITE" id="PS52016">
    <property type="entry name" value="TONB_DEPENDENT_REC_3"/>
    <property type="match status" value="1"/>
</dbReference>
<dbReference type="AlphaFoldDB" id="A0A7H9BGV2"/>
<evidence type="ECO:0000256" key="11">
    <source>
        <dbReference type="ARBA" id="ARBA00023237"/>
    </source>
</evidence>
<keyword evidence="8 13" id="KW-0798">TonB box</keyword>
<dbReference type="InterPro" id="IPR012910">
    <property type="entry name" value="Plug_dom"/>
</dbReference>
<evidence type="ECO:0000256" key="8">
    <source>
        <dbReference type="ARBA" id="ARBA00023077"/>
    </source>
</evidence>
<evidence type="ECO:0000256" key="14">
    <source>
        <dbReference type="SAM" id="SignalP"/>
    </source>
</evidence>
<dbReference type="Pfam" id="PF07715">
    <property type="entry name" value="Plug"/>
    <property type="match status" value="1"/>
</dbReference>
<keyword evidence="10 17" id="KW-0675">Receptor</keyword>
<evidence type="ECO:0000313" key="18">
    <source>
        <dbReference type="Proteomes" id="UP000509597"/>
    </source>
</evidence>
<evidence type="ECO:0000256" key="1">
    <source>
        <dbReference type="ARBA" id="ARBA00004571"/>
    </source>
</evidence>
<keyword evidence="3 12" id="KW-0813">Transport</keyword>
<keyword evidence="6 14" id="KW-0732">Signal</keyword>
<evidence type="ECO:0000259" key="15">
    <source>
        <dbReference type="Pfam" id="PF00593"/>
    </source>
</evidence>
<evidence type="ECO:0000256" key="6">
    <source>
        <dbReference type="ARBA" id="ARBA00022729"/>
    </source>
</evidence>
<evidence type="ECO:0000256" key="5">
    <source>
        <dbReference type="ARBA" id="ARBA00022692"/>
    </source>
</evidence>
<evidence type="ECO:0000256" key="7">
    <source>
        <dbReference type="ARBA" id="ARBA00023065"/>
    </source>
</evidence>
<reference evidence="17 18" key="1">
    <citation type="submission" date="2020-07" db="EMBL/GenBank/DDBJ databases">
        <title>Complete genome sequence of Chitinibacter sp. 2T18.</title>
        <authorList>
            <person name="Bae J.-W."/>
            <person name="Choi J.-W."/>
        </authorList>
    </citation>
    <scope>NUCLEOTIDE SEQUENCE [LARGE SCALE GENOMIC DNA]</scope>
    <source>
        <strain evidence="17 18">2T18</strain>
    </source>
</reference>
<evidence type="ECO:0000256" key="4">
    <source>
        <dbReference type="ARBA" id="ARBA00022452"/>
    </source>
</evidence>
<evidence type="ECO:0000256" key="3">
    <source>
        <dbReference type="ARBA" id="ARBA00022448"/>
    </source>
</evidence>